<evidence type="ECO:0000313" key="2">
    <source>
        <dbReference type="EMBL" id="SFA56022.1"/>
    </source>
</evidence>
<dbReference type="InterPro" id="IPR006311">
    <property type="entry name" value="TAT_signal"/>
</dbReference>
<sequence>MPAHRRPTSTRRRVLWAAAGITAVALPAAVLPTVVDTQSAVAASDVAPADRPAPVETPTAPSAITASAIDIAAPASAASVSDPDTTLTQVLTSVGYPADPATLGFIDRTAADICRDLAVGRAGIDVLEDVSGRTAPLGWSDAQSDGLVYIGVAAECSAYSHLLP</sequence>
<dbReference type="RefSeq" id="WP_068365902.1">
    <property type="nucleotide sequence ID" value="NZ_FOJN01000010.1"/>
</dbReference>
<evidence type="ECO:0000256" key="1">
    <source>
        <dbReference type="SAM" id="SignalP"/>
    </source>
</evidence>
<dbReference type="GeneID" id="85486498"/>
<evidence type="ECO:0008006" key="4">
    <source>
        <dbReference type="Google" id="ProtNLM"/>
    </source>
</evidence>
<dbReference type="EMBL" id="FOJN01000010">
    <property type="protein sequence ID" value="SFA56022.1"/>
    <property type="molecule type" value="Genomic_DNA"/>
</dbReference>
<organism evidence="2 3">
    <name type="scientific">Rhodococcoides kroppenstedtii</name>
    <dbReference type="NCBI Taxonomy" id="293050"/>
    <lineage>
        <taxon>Bacteria</taxon>
        <taxon>Bacillati</taxon>
        <taxon>Actinomycetota</taxon>
        <taxon>Actinomycetes</taxon>
        <taxon>Mycobacteriales</taxon>
        <taxon>Nocardiaceae</taxon>
        <taxon>Rhodococcoides</taxon>
    </lineage>
</organism>
<protein>
    <recommendedName>
        <fullName evidence="4">DUF732 domain-containing protein</fullName>
    </recommendedName>
</protein>
<evidence type="ECO:0000313" key="3">
    <source>
        <dbReference type="Proteomes" id="UP000182054"/>
    </source>
</evidence>
<dbReference type="PROSITE" id="PS51318">
    <property type="entry name" value="TAT"/>
    <property type="match status" value="1"/>
</dbReference>
<keyword evidence="1" id="KW-0732">Signal</keyword>
<accession>A0A1I0TW99</accession>
<dbReference type="OrthoDB" id="4485618at2"/>
<gene>
    <name evidence="2" type="ORF">SAMN05444374_11056</name>
</gene>
<name>A0A1I0TW99_9NOCA</name>
<dbReference type="AlphaFoldDB" id="A0A1I0TW99"/>
<feature type="signal peptide" evidence="1">
    <location>
        <begin position="1"/>
        <end position="28"/>
    </location>
</feature>
<proteinExistence type="predicted"/>
<dbReference type="Proteomes" id="UP000182054">
    <property type="component" value="Unassembled WGS sequence"/>
</dbReference>
<reference evidence="2 3" key="1">
    <citation type="submission" date="2016-10" db="EMBL/GenBank/DDBJ databases">
        <authorList>
            <person name="de Groot N.N."/>
        </authorList>
    </citation>
    <scope>NUCLEOTIDE SEQUENCE [LARGE SCALE GENOMIC DNA]</scope>
    <source>
        <strain evidence="2 3">DSM 44908</strain>
    </source>
</reference>
<feature type="chain" id="PRO_5038871968" description="DUF732 domain-containing protein" evidence="1">
    <location>
        <begin position="29"/>
        <end position="164"/>
    </location>
</feature>